<dbReference type="EC" id="3.2.1.26" evidence="2"/>
<evidence type="ECO:0000259" key="7">
    <source>
        <dbReference type="Pfam" id="PF00251"/>
    </source>
</evidence>
<keyword evidence="3 5" id="KW-0378">Hydrolase</keyword>
<feature type="domain" description="Glycosyl hydrolase family 32 N-terminal" evidence="7">
    <location>
        <begin position="21"/>
        <end position="318"/>
    </location>
</feature>
<feature type="domain" description="Glycosyl hydrolase family 32 C-terminal" evidence="8">
    <location>
        <begin position="360"/>
        <end position="459"/>
    </location>
</feature>
<dbReference type="Gene3D" id="2.115.10.20">
    <property type="entry name" value="Glycosyl hydrolase domain, family 43"/>
    <property type="match status" value="1"/>
</dbReference>
<dbReference type="SUPFAM" id="SSF49899">
    <property type="entry name" value="Concanavalin A-like lectins/glucanases"/>
    <property type="match status" value="1"/>
</dbReference>
<dbReference type="InterPro" id="IPR013189">
    <property type="entry name" value="Glyco_hydro_32_C"/>
</dbReference>
<evidence type="ECO:0000256" key="4">
    <source>
        <dbReference type="ARBA" id="ARBA00023295"/>
    </source>
</evidence>
<dbReference type="InterPro" id="IPR023296">
    <property type="entry name" value="Glyco_hydro_beta-prop_sf"/>
</dbReference>
<protein>
    <recommendedName>
        <fullName evidence="2">beta-fructofuranosidase</fullName>
        <ecNumber evidence="2">3.2.1.26</ecNumber>
    </recommendedName>
</protein>
<dbReference type="Pfam" id="PF00251">
    <property type="entry name" value="Glyco_hydro_32N"/>
    <property type="match status" value="1"/>
</dbReference>
<dbReference type="GO" id="GO:0005975">
    <property type="term" value="P:carbohydrate metabolic process"/>
    <property type="evidence" value="ECO:0007669"/>
    <property type="project" value="InterPro"/>
</dbReference>
<name>A0A7Z0EIY9_9ACTN</name>
<accession>A0A7Z0EIY9</accession>
<dbReference type="PANTHER" id="PTHR43101">
    <property type="entry name" value="BETA-FRUCTOSIDASE"/>
    <property type="match status" value="1"/>
</dbReference>
<organism evidence="9 10">
    <name type="scientific">Nocardiopsis aegyptia</name>
    <dbReference type="NCBI Taxonomy" id="220378"/>
    <lineage>
        <taxon>Bacteria</taxon>
        <taxon>Bacillati</taxon>
        <taxon>Actinomycetota</taxon>
        <taxon>Actinomycetes</taxon>
        <taxon>Streptosporangiales</taxon>
        <taxon>Nocardiopsidaceae</taxon>
        <taxon>Nocardiopsis</taxon>
    </lineage>
</organism>
<evidence type="ECO:0000256" key="5">
    <source>
        <dbReference type="RuleBase" id="RU362110"/>
    </source>
</evidence>
<dbReference type="GO" id="GO:0004564">
    <property type="term" value="F:beta-fructofuranosidase activity"/>
    <property type="evidence" value="ECO:0007669"/>
    <property type="project" value="UniProtKB-EC"/>
</dbReference>
<evidence type="ECO:0000259" key="8">
    <source>
        <dbReference type="Pfam" id="PF08244"/>
    </source>
</evidence>
<dbReference type="InterPro" id="IPR051214">
    <property type="entry name" value="GH32_Enzymes"/>
</dbReference>
<evidence type="ECO:0000256" key="3">
    <source>
        <dbReference type="ARBA" id="ARBA00022801"/>
    </source>
</evidence>
<dbReference type="InterPro" id="IPR013148">
    <property type="entry name" value="Glyco_hydro_32_N"/>
</dbReference>
<evidence type="ECO:0000256" key="6">
    <source>
        <dbReference type="SAM" id="MobiDB-lite"/>
    </source>
</evidence>
<gene>
    <name evidence="9" type="ORF">HNR10_000820</name>
</gene>
<dbReference type="RefSeq" id="WP_179820927.1">
    <property type="nucleotide sequence ID" value="NZ_JACCFS010000001.1"/>
</dbReference>
<comment type="similarity">
    <text evidence="1 5">Belongs to the glycosyl hydrolase 32 family.</text>
</comment>
<dbReference type="PANTHER" id="PTHR43101:SF1">
    <property type="entry name" value="BETA-FRUCTOSIDASE"/>
    <property type="match status" value="1"/>
</dbReference>
<comment type="caution">
    <text evidence="9">The sequence shown here is derived from an EMBL/GenBank/DDBJ whole genome shotgun (WGS) entry which is preliminary data.</text>
</comment>
<dbReference type="AlphaFoldDB" id="A0A7Z0EIY9"/>
<keyword evidence="4 5" id="KW-0326">Glycosidase</keyword>
<dbReference type="InterPro" id="IPR001362">
    <property type="entry name" value="Glyco_hydro_32"/>
</dbReference>
<keyword evidence="10" id="KW-1185">Reference proteome</keyword>
<dbReference type="SUPFAM" id="SSF75005">
    <property type="entry name" value="Arabinanase/levansucrase/invertase"/>
    <property type="match status" value="1"/>
</dbReference>
<evidence type="ECO:0000313" key="9">
    <source>
        <dbReference type="EMBL" id="NYJ32939.1"/>
    </source>
</evidence>
<dbReference type="CDD" id="cd08996">
    <property type="entry name" value="GH32_FFase"/>
    <property type="match status" value="1"/>
</dbReference>
<reference evidence="9 10" key="1">
    <citation type="submission" date="2020-07" db="EMBL/GenBank/DDBJ databases">
        <title>Sequencing the genomes of 1000 actinobacteria strains.</title>
        <authorList>
            <person name="Klenk H.-P."/>
        </authorList>
    </citation>
    <scope>NUCLEOTIDE SEQUENCE [LARGE SCALE GENOMIC DNA]</scope>
    <source>
        <strain evidence="9 10">DSM 44442</strain>
    </source>
</reference>
<sequence>MTGAAGRSAPPAPDLDTPRYHVTGERNWINDPNGPLHHDGVYHLFFQANVHAPEWGPPSWGHVSSTDLVRWRRHPDALAPEPGRADADGCWSGCARIVDGRPVLYYTGVVGDGDDRVEAVCRATGSADLTAWAKDPDGPLVAGPPDGLDSGYHRDPFLWHDGREWQLILGSGTTTGERHGTVLRYSSHDAATWHYRGEFFAASREAGGIDLGEHWECPQLLDLGDLTVLLLSCQDPKAPRPLLHTVAYTGRITGGAFHAHGPPRLFDHGDALYAPAAAVDAAGRTLVWGWVQEPLAEHDRARAAKVGALTLPRVVDTDGAGLRVRPAPELEGLRTDLVRSGPVPDPAGAPGSVLCPAARQMEIEVAVERPRGRYGVRVELSPDGTRALTVAVDAEAVTVTGPAPDEGCRAPLDAADPAALRIYLDGSVVEVFAGDRVALTRRIHTTGTALGAVRAFAAHDGTRMDCAVWRLSATAVDEAPDEATGA</sequence>
<evidence type="ECO:0000313" key="10">
    <source>
        <dbReference type="Proteomes" id="UP000572051"/>
    </source>
</evidence>
<dbReference type="Gene3D" id="2.60.120.560">
    <property type="entry name" value="Exo-inulinase, domain 1"/>
    <property type="match status" value="1"/>
</dbReference>
<feature type="region of interest" description="Disordered" evidence="6">
    <location>
        <begin position="1"/>
        <end position="20"/>
    </location>
</feature>
<evidence type="ECO:0000256" key="2">
    <source>
        <dbReference type="ARBA" id="ARBA00012758"/>
    </source>
</evidence>
<dbReference type="Pfam" id="PF08244">
    <property type="entry name" value="Glyco_hydro_32C"/>
    <property type="match status" value="1"/>
</dbReference>
<dbReference type="InterPro" id="IPR013320">
    <property type="entry name" value="ConA-like_dom_sf"/>
</dbReference>
<evidence type="ECO:0000256" key="1">
    <source>
        <dbReference type="ARBA" id="ARBA00009902"/>
    </source>
</evidence>
<dbReference type="EMBL" id="JACCFS010000001">
    <property type="protein sequence ID" value="NYJ32939.1"/>
    <property type="molecule type" value="Genomic_DNA"/>
</dbReference>
<dbReference type="Proteomes" id="UP000572051">
    <property type="component" value="Unassembled WGS sequence"/>
</dbReference>
<dbReference type="SMART" id="SM00640">
    <property type="entry name" value="Glyco_32"/>
    <property type="match status" value="1"/>
</dbReference>
<proteinExistence type="inferred from homology"/>